<reference evidence="2 3" key="1">
    <citation type="submission" date="2014-03" db="EMBL/GenBank/DDBJ databases">
        <title>Genomics of Bifidobacteria.</title>
        <authorList>
            <person name="Ventura M."/>
            <person name="Milani C."/>
            <person name="Lugli G.A."/>
        </authorList>
    </citation>
    <scope>NUCLEOTIDE SEQUENCE [LARGE SCALE GENOMIC DNA]</scope>
    <source>
        <strain evidence="2 3">DSM 22767</strain>
    </source>
</reference>
<comment type="caution">
    <text evidence="2">The sequence shown here is derived from an EMBL/GenBank/DDBJ whole genome shotgun (WGS) entry which is preliminary data.</text>
</comment>
<dbReference type="InterPro" id="IPR032793">
    <property type="entry name" value="RE_EcoO109IR"/>
</dbReference>
<sequence length="255" mass="28398">MTMSDAEKQDVLQKASAFFRNEVIKKHVKNTKKLSNEKRFEHNFEFNPFTLAYIAKFSFGDTSPESLAKALVYPRVMGTSIATSFGSAIQRFSSKVLSAYASTTAGMDIEYKDSQNQRHIYCQLKAGPQTINKDDVKTICDHFSAVGRLKRTNGSTDFNPSTDCVVGVLYGTPKQLSANYKRIKDENYRVLIGKEFWTSLTGDDDFYEDLITAMVNSDSTGITGVIGSTLDQVTQFLAQNPDIIPTPSDDTEVND</sequence>
<keyword evidence="3" id="KW-1185">Reference proteome</keyword>
<gene>
    <name evidence="2" type="ORF">BBOH_1493</name>
</gene>
<dbReference type="Proteomes" id="UP000029096">
    <property type="component" value="Unassembled WGS sequence"/>
</dbReference>
<proteinExistence type="predicted"/>
<dbReference type="SUPFAM" id="SSF52980">
    <property type="entry name" value="Restriction endonuclease-like"/>
    <property type="match status" value="1"/>
</dbReference>
<accession>A0A086ZE17</accession>
<evidence type="ECO:0000313" key="3">
    <source>
        <dbReference type="Proteomes" id="UP000029096"/>
    </source>
</evidence>
<dbReference type="EMBL" id="JGYP01000005">
    <property type="protein sequence ID" value="KFI44767.1"/>
    <property type="molecule type" value="Genomic_DNA"/>
</dbReference>
<dbReference type="STRING" id="1437606.BBOH_1493"/>
<dbReference type="InterPro" id="IPR011335">
    <property type="entry name" value="Restrct_endonuc-II-like"/>
</dbReference>
<dbReference type="GO" id="GO:0004519">
    <property type="term" value="F:endonuclease activity"/>
    <property type="evidence" value="ECO:0007669"/>
    <property type="project" value="UniProtKB-KW"/>
</dbReference>
<evidence type="ECO:0000313" key="2">
    <source>
        <dbReference type="EMBL" id="KFI44767.1"/>
    </source>
</evidence>
<organism evidence="2 3">
    <name type="scientific">Bifidobacterium bohemicum DSM 22767</name>
    <dbReference type="NCBI Taxonomy" id="1437606"/>
    <lineage>
        <taxon>Bacteria</taxon>
        <taxon>Bacillati</taxon>
        <taxon>Actinomycetota</taxon>
        <taxon>Actinomycetes</taxon>
        <taxon>Bifidobacteriales</taxon>
        <taxon>Bifidobacteriaceae</taxon>
        <taxon>Bifidobacterium</taxon>
    </lineage>
</organism>
<feature type="domain" description="Type II restriction endonuclease EcoO109IR" evidence="1">
    <location>
        <begin position="90"/>
        <end position="214"/>
    </location>
</feature>
<dbReference type="eggNOG" id="ENOG502Z8WB">
    <property type="taxonomic scope" value="Bacteria"/>
</dbReference>
<dbReference type="RefSeq" id="WP_033522543.1">
    <property type="nucleotide sequence ID" value="NZ_JDUS01000022.1"/>
</dbReference>
<dbReference type="AlphaFoldDB" id="A0A086ZE17"/>
<keyword evidence="2" id="KW-0378">Hydrolase</keyword>
<name>A0A086ZE17_9BIFI</name>
<dbReference type="CDD" id="cd22346">
    <property type="entry name" value="PDDEXK_nuclease"/>
    <property type="match status" value="1"/>
</dbReference>
<keyword evidence="2" id="KW-0540">Nuclease</keyword>
<dbReference type="Pfam" id="PF14511">
    <property type="entry name" value="RE_EcoO109I"/>
    <property type="match status" value="1"/>
</dbReference>
<evidence type="ECO:0000259" key="1">
    <source>
        <dbReference type="Pfam" id="PF14511"/>
    </source>
</evidence>
<keyword evidence="2" id="KW-0255">Endonuclease</keyword>
<protein>
    <submittedName>
        <fullName evidence="2">Putative MjaII restriction endonuclease superfamily protein</fullName>
    </submittedName>
</protein>